<dbReference type="EMBL" id="LUKF01000002">
    <property type="protein sequence ID" value="KYG70249.1"/>
    <property type="molecule type" value="Genomic_DNA"/>
</dbReference>
<accession>A0A150WUV4</accession>
<protein>
    <submittedName>
        <fullName evidence="2">Lactoylglutathione lyase</fullName>
    </submittedName>
</protein>
<dbReference type="Gene3D" id="3.10.180.10">
    <property type="entry name" value="2,3-Dihydroxybiphenyl 1,2-Dioxygenase, domain 1"/>
    <property type="match status" value="1"/>
</dbReference>
<keyword evidence="2" id="KW-0456">Lyase</keyword>
<dbReference type="InterPro" id="IPR029068">
    <property type="entry name" value="Glyas_Bleomycin-R_OHBP_Dase"/>
</dbReference>
<dbReference type="RefSeq" id="WP_063242733.1">
    <property type="nucleotide sequence ID" value="NZ_CP168967.1"/>
</dbReference>
<dbReference type="AlphaFoldDB" id="A0A150WUV4"/>
<feature type="domain" description="Bd2520-like N-terminal" evidence="1">
    <location>
        <begin position="4"/>
        <end position="54"/>
    </location>
</feature>
<dbReference type="InterPro" id="IPR049565">
    <property type="entry name" value="Bd2520-like_N"/>
</dbReference>
<dbReference type="Pfam" id="PF21596">
    <property type="entry name" value="Bd2520-like_N"/>
    <property type="match status" value="1"/>
</dbReference>
<proteinExistence type="predicted"/>
<evidence type="ECO:0000313" key="2">
    <source>
        <dbReference type="EMBL" id="KYG70249.1"/>
    </source>
</evidence>
<reference evidence="2 3" key="1">
    <citation type="submission" date="2016-03" db="EMBL/GenBank/DDBJ databases">
        <authorList>
            <person name="Ploux O."/>
        </authorList>
    </citation>
    <scope>NUCLEOTIDE SEQUENCE [LARGE SCALE GENOMIC DNA]</scope>
    <source>
        <strain evidence="2 3">BER2</strain>
    </source>
</reference>
<dbReference type="SUPFAM" id="SSF54593">
    <property type="entry name" value="Glyoxalase/Bleomycin resistance protein/Dihydroxybiphenyl dioxygenase"/>
    <property type="match status" value="1"/>
</dbReference>
<dbReference type="GO" id="GO:0016829">
    <property type="term" value="F:lyase activity"/>
    <property type="evidence" value="ECO:0007669"/>
    <property type="project" value="UniProtKB-KW"/>
</dbReference>
<dbReference type="Proteomes" id="UP000075391">
    <property type="component" value="Unassembled WGS sequence"/>
</dbReference>
<name>A0A150WUV4_BDEBC</name>
<dbReference type="OrthoDB" id="9795618at2"/>
<gene>
    <name evidence="2" type="ORF">AZI85_13960</name>
</gene>
<sequence>MSLLITSITINTPHLQDMLGFYGIIGFQFTASKVDKGSEVHRALHNGVEFSLYSIKNAQKAQIPSLQLGFRITDLERTVGELMKIPGSMCILDPTEMPDGKKAIVLDPDGHSIELCEI</sequence>
<organism evidence="2 3">
    <name type="scientific">Bdellovibrio bacteriovorus</name>
    <dbReference type="NCBI Taxonomy" id="959"/>
    <lineage>
        <taxon>Bacteria</taxon>
        <taxon>Pseudomonadati</taxon>
        <taxon>Bdellovibrionota</taxon>
        <taxon>Bdellovibrionia</taxon>
        <taxon>Bdellovibrionales</taxon>
        <taxon>Pseudobdellovibrionaceae</taxon>
        <taxon>Bdellovibrio</taxon>
    </lineage>
</organism>
<evidence type="ECO:0000313" key="3">
    <source>
        <dbReference type="Proteomes" id="UP000075391"/>
    </source>
</evidence>
<comment type="caution">
    <text evidence="2">The sequence shown here is derived from an EMBL/GenBank/DDBJ whole genome shotgun (WGS) entry which is preliminary data.</text>
</comment>
<evidence type="ECO:0000259" key="1">
    <source>
        <dbReference type="Pfam" id="PF21596"/>
    </source>
</evidence>